<gene>
    <name evidence="6" type="ORF">EGW08_019683</name>
</gene>
<evidence type="ECO:0000313" key="7">
    <source>
        <dbReference type="Proteomes" id="UP000271974"/>
    </source>
</evidence>
<keyword evidence="5" id="KW-0012">Acyltransferase</keyword>
<dbReference type="PANTHER" id="PTHR12283">
    <property type="entry name" value="GLUTAMINYL-PEPTIDE CYCLOTRANSFERASE"/>
    <property type="match status" value="1"/>
</dbReference>
<dbReference type="GO" id="GO:0016603">
    <property type="term" value="F:glutaminyl-peptide cyclotransferase activity"/>
    <property type="evidence" value="ECO:0007669"/>
    <property type="project" value="UniProtKB-EC"/>
</dbReference>
<evidence type="ECO:0000256" key="5">
    <source>
        <dbReference type="ARBA" id="ARBA00023315"/>
    </source>
</evidence>
<evidence type="ECO:0000256" key="2">
    <source>
        <dbReference type="ARBA" id="ARBA00006014"/>
    </source>
</evidence>
<dbReference type="AlphaFoldDB" id="A0A433STR1"/>
<protein>
    <recommendedName>
        <fullName evidence="3">glutaminyl-peptide cyclotransferase</fullName>
        <ecNumber evidence="3">2.3.2.5</ecNumber>
    </recommendedName>
</protein>
<evidence type="ECO:0000256" key="1">
    <source>
        <dbReference type="ARBA" id="ARBA00000001"/>
    </source>
</evidence>
<comment type="caution">
    <text evidence="6">The sequence shown here is derived from an EMBL/GenBank/DDBJ whole genome shotgun (WGS) entry which is preliminary data.</text>
</comment>
<proteinExistence type="inferred from homology"/>
<keyword evidence="7" id="KW-1185">Reference proteome</keyword>
<dbReference type="PANTHER" id="PTHR12283:SF6">
    <property type="entry name" value="GLUTAMINYL-PEPTIDE CYCLOTRANSFERASE-RELATED"/>
    <property type="match status" value="1"/>
</dbReference>
<accession>A0A433STR1</accession>
<keyword evidence="4" id="KW-0808">Transferase</keyword>
<name>A0A433STR1_ELYCH</name>
<evidence type="ECO:0000256" key="3">
    <source>
        <dbReference type="ARBA" id="ARBA00012012"/>
    </source>
</evidence>
<reference evidence="6 7" key="1">
    <citation type="submission" date="2019-01" db="EMBL/GenBank/DDBJ databases">
        <title>A draft genome assembly of the solar-powered sea slug Elysia chlorotica.</title>
        <authorList>
            <person name="Cai H."/>
            <person name="Li Q."/>
            <person name="Fang X."/>
            <person name="Li J."/>
            <person name="Curtis N.E."/>
            <person name="Altenburger A."/>
            <person name="Shibata T."/>
            <person name="Feng M."/>
            <person name="Maeda T."/>
            <person name="Schwartz J.A."/>
            <person name="Shigenobu S."/>
            <person name="Lundholm N."/>
            <person name="Nishiyama T."/>
            <person name="Yang H."/>
            <person name="Hasebe M."/>
            <person name="Li S."/>
            <person name="Pierce S.K."/>
            <person name="Wang J."/>
        </authorList>
    </citation>
    <scope>NUCLEOTIDE SEQUENCE [LARGE SCALE GENOMIC DNA]</scope>
    <source>
        <strain evidence="6">EC2010</strain>
        <tissue evidence="6">Whole organism of an adult</tissue>
    </source>
</reference>
<dbReference type="Gene3D" id="3.40.630.10">
    <property type="entry name" value="Zn peptidases"/>
    <property type="match status" value="1"/>
</dbReference>
<dbReference type="EMBL" id="RQTK01001054">
    <property type="protein sequence ID" value="RUS72546.1"/>
    <property type="molecule type" value="Genomic_DNA"/>
</dbReference>
<evidence type="ECO:0000313" key="6">
    <source>
        <dbReference type="EMBL" id="RUS72546.1"/>
    </source>
</evidence>
<dbReference type="InterPro" id="IPR040234">
    <property type="entry name" value="QC/QCL"/>
</dbReference>
<comment type="catalytic activity">
    <reaction evidence="1">
        <text>N-terminal L-glutaminyl-[peptide] = N-terminal 5-oxo-L-prolyl-[peptide] + NH4(+)</text>
        <dbReference type="Rhea" id="RHEA:23652"/>
        <dbReference type="Rhea" id="RHEA-COMP:11736"/>
        <dbReference type="Rhea" id="RHEA-COMP:11846"/>
        <dbReference type="ChEBI" id="CHEBI:28938"/>
        <dbReference type="ChEBI" id="CHEBI:64722"/>
        <dbReference type="ChEBI" id="CHEBI:87215"/>
        <dbReference type="EC" id="2.3.2.5"/>
    </reaction>
</comment>
<organism evidence="6 7">
    <name type="scientific">Elysia chlorotica</name>
    <name type="common">Eastern emerald elysia</name>
    <name type="synonym">Sea slug</name>
    <dbReference type="NCBI Taxonomy" id="188477"/>
    <lineage>
        <taxon>Eukaryota</taxon>
        <taxon>Metazoa</taxon>
        <taxon>Spiralia</taxon>
        <taxon>Lophotrochozoa</taxon>
        <taxon>Mollusca</taxon>
        <taxon>Gastropoda</taxon>
        <taxon>Heterobranchia</taxon>
        <taxon>Euthyneura</taxon>
        <taxon>Panpulmonata</taxon>
        <taxon>Sacoglossa</taxon>
        <taxon>Placobranchoidea</taxon>
        <taxon>Plakobranchidae</taxon>
        <taxon>Elysia</taxon>
    </lineage>
</organism>
<comment type="similarity">
    <text evidence="2">Belongs to the glutaminyl-peptide cyclotransferase family.</text>
</comment>
<evidence type="ECO:0000256" key="4">
    <source>
        <dbReference type="ARBA" id="ARBA00022679"/>
    </source>
</evidence>
<dbReference type="EC" id="2.3.2.5" evidence="3"/>
<feature type="non-terminal residue" evidence="6">
    <location>
        <position position="1"/>
    </location>
</feature>
<dbReference type="Proteomes" id="UP000271974">
    <property type="component" value="Unassembled WGS sequence"/>
</dbReference>
<sequence>EAFILLDSIGHRDTHFKRFFKETDGLYSVLIEFESCLRELGMLDRPDDPSMFRGERRKSDIEDDHDPFKKKGLKNIMHLITYPFPSTRYTMKDNLGSMDAQVIGDFNKIFGLFTTYVILNGM</sequence>
<dbReference type="GO" id="GO:0008270">
    <property type="term" value="F:zinc ion binding"/>
    <property type="evidence" value="ECO:0007669"/>
    <property type="project" value="TreeGrafter"/>
</dbReference>